<name>A0ABP5H062_9ACTN</name>
<dbReference type="InterPro" id="IPR036676">
    <property type="entry name" value="PurM-like_C_sf"/>
</dbReference>
<dbReference type="Gene3D" id="3.30.1330.10">
    <property type="entry name" value="PurM-like, N-terminal domain"/>
    <property type="match status" value="1"/>
</dbReference>
<comment type="caution">
    <text evidence="1">Lacks conserved residue(s) required for the propagation of feature annotation.</text>
</comment>
<keyword evidence="1" id="KW-0067">ATP-binding</keyword>
<dbReference type="PIRSF" id="PIRSF005303">
    <property type="entry name" value="Thiam_monoph_kin"/>
    <property type="match status" value="1"/>
</dbReference>
<keyword evidence="1" id="KW-0460">Magnesium</keyword>
<organism evidence="5 6">
    <name type="scientific">Catenulispora yoronensis</name>
    <dbReference type="NCBI Taxonomy" id="450799"/>
    <lineage>
        <taxon>Bacteria</taxon>
        <taxon>Bacillati</taxon>
        <taxon>Actinomycetota</taxon>
        <taxon>Actinomycetes</taxon>
        <taxon>Catenulisporales</taxon>
        <taxon>Catenulisporaceae</taxon>
        <taxon>Catenulispora</taxon>
    </lineage>
</organism>
<dbReference type="EMBL" id="BAAAQN010000064">
    <property type="protein sequence ID" value="GAA2056207.1"/>
    <property type="molecule type" value="Genomic_DNA"/>
</dbReference>
<feature type="binding site" evidence="1">
    <location>
        <position position="247"/>
    </location>
    <ligand>
        <name>Mg(2+)</name>
        <dbReference type="ChEBI" id="CHEBI:18420"/>
        <label>3</label>
    </ligand>
</feature>
<dbReference type="InterPro" id="IPR010918">
    <property type="entry name" value="PurM-like_C_dom"/>
</dbReference>
<feature type="binding site" evidence="1">
    <location>
        <position position="81"/>
    </location>
    <ligand>
        <name>substrate</name>
    </ligand>
</feature>
<dbReference type="SUPFAM" id="SSF55326">
    <property type="entry name" value="PurM N-terminal domain-like"/>
    <property type="match status" value="1"/>
</dbReference>
<dbReference type="HAMAP" id="MF_02128">
    <property type="entry name" value="TMP_kinase"/>
    <property type="match status" value="1"/>
</dbReference>
<dbReference type="SUPFAM" id="SSF56042">
    <property type="entry name" value="PurM C-terminal domain-like"/>
    <property type="match status" value="1"/>
</dbReference>
<comment type="similarity">
    <text evidence="1">Belongs to the thiamine-monophosphate kinase family.</text>
</comment>
<dbReference type="EC" id="2.7.4.16" evidence="1"/>
<gene>
    <name evidence="1" type="primary">thiL</name>
    <name evidence="5" type="ORF">GCM10009839_76550</name>
</gene>
<feature type="region of interest" description="Disordered" evidence="2">
    <location>
        <begin position="1"/>
        <end position="20"/>
    </location>
</feature>
<feature type="domain" description="PurM-like N-terminal" evidence="3">
    <location>
        <begin position="56"/>
        <end position="167"/>
    </location>
</feature>
<dbReference type="InterPro" id="IPR016188">
    <property type="entry name" value="PurM-like_N"/>
</dbReference>
<feature type="binding site" evidence="1">
    <location>
        <position position="176"/>
    </location>
    <ligand>
        <name>ATP</name>
        <dbReference type="ChEBI" id="CHEBI:30616"/>
    </ligand>
</feature>
<evidence type="ECO:0000256" key="2">
    <source>
        <dbReference type="SAM" id="MobiDB-lite"/>
    </source>
</evidence>
<feature type="binding site" evidence="1">
    <location>
        <position position="249"/>
    </location>
    <ligand>
        <name>ATP</name>
        <dbReference type="ChEBI" id="CHEBI:30616"/>
    </ligand>
</feature>
<feature type="region of interest" description="Disordered" evidence="2">
    <location>
        <begin position="325"/>
        <end position="344"/>
    </location>
</feature>
<comment type="pathway">
    <text evidence="1">Cofactor biosynthesis; thiamine diphosphate biosynthesis; thiamine diphosphate from thiamine phosphate: step 1/1.</text>
</comment>
<evidence type="ECO:0000256" key="1">
    <source>
        <dbReference type="HAMAP-Rule" id="MF_02128"/>
    </source>
</evidence>
<dbReference type="PANTHER" id="PTHR30270">
    <property type="entry name" value="THIAMINE-MONOPHOSPHATE KINASE"/>
    <property type="match status" value="1"/>
</dbReference>
<dbReference type="InterPro" id="IPR006283">
    <property type="entry name" value="ThiL-like"/>
</dbReference>
<feature type="binding site" evidence="1">
    <location>
        <position position="74"/>
    </location>
    <ligand>
        <name>Mg(2+)</name>
        <dbReference type="ChEBI" id="CHEBI:18420"/>
        <label>2</label>
    </ligand>
</feature>
<keyword evidence="1" id="KW-0547">Nucleotide-binding</keyword>
<evidence type="ECO:0000313" key="6">
    <source>
        <dbReference type="Proteomes" id="UP001500751"/>
    </source>
</evidence>
<dbReference type="InterPro" id="IPR036921">
    <property type="entry name" value="PurM-like_N_sf"/>
</dbReference>
<dbReference type="Pfam" id="PF00586">
    <property type="entry name" value="AIRS"/>
    <property type="match status" value="1"/>
</dbReference>
<feature type="binding site" evidence="1">
    <location>
        <position position="103"/>
    </location>
    <ligand>
        <name>Mg(2+)</name>
        <dbReference type="ChEBI" id="CHEBI:18420"/>
        <label>4</label>
    </ligand>
</feature>
<keyword evidence="1 5" id="KW-0418">Kinase</keyword>
<comment type="caution">
    <text evidence="5">The sequence shown here is derived from an EMBL/GenBank/DDBJ whole genome shotgun (WGS) entry which is preliminary data.</text>
</comment>
<evidence type="ECO:0000259" key="3">
    <source>
        <dbReference type="Pfam" id="PF00586"/>
    </source>
</evidence>
<keyword evidence="1" id="KW-0479">Metal-binding</keyword>
<feature type="binding site" evidence="1">
    <location>
        <position position="103"/>
    </location>
    <ligand>
        <name>Mg(2+)</name>
        <dbReference type="ChEBI" id="CHEBI:18420"/>
        <label>2</label>
    </ligand>
</feature>
<keyword evidence="1" id="KW-0808">Transferase</keyword>
<feature type="binding site" evidence="1">
    <location>
        <begin position="150"/>
        <end position="151"/>
    </location>
    <ligand>
        <name>ATP</name>
        <dbReference type="ChEBI" id="CHEBI:30616"/>
    </ligand>
</feature>
<feature type="binding site" evidence="1">
    <location>
        <position position="290"/>
    </location>
    <ligand>
        <name>substrate</name>
    </ligand>
</feature>
<dbReference type="GO" id="GO:0016301">
    <property type="term" value="F:kinase activity"/>
    <property type="evidence" value="ECO:0007669"/>
    <property type="project" value="UniProtKB-KW"/>
</dbReference>
<comment type="function">
    <text evidence="1">Catalyzes the ATP-dependent phosphorylation of thiamine-monophosphate (TMP) to form thiamine-pyrophosphate (TPP), the active form of vitamin B1.</text>
</comment>
<dbReference type="CDD" id="cd02194">
    <property type="entry name" value="ThiL"/>
    <property type="match status" value="1"/>
</dbReference>
<dbReference type="Pfam" id="PF02769">
    <property type="entry name" value="AIRS_C"/>
    <property type="match status" value="1"/>
</dbReference>
<protein>
    <recommendedName>
        <fullName evidence="1">Thiamine-monophosphate kinase</fullName>
        <shortName evidence="1">TMP kinase</shortName>
        <shortName evidence="1">Thiamine-phosphate kinase</shortName>
        <ecNumber evidence="1">2.7.4.16</ecNumber>
    </recommendedName>
</protein>
<feature type="binding site" evidence="1">
    <location>
        <position position="58"/>
    </location>
    <ligand>
        <name>Mg(2+)</name>
        <dbReference type="ChEBI" id="CHEBI:18420"/>
        <label>4</label>
    </ligand>
</feature>
<comment type="catalytic activity">
    <reaction evidence="1">
        <text>thiamine phosphate + ATP = thiamine diphosphate + ADP</text>
        <dbReference type="Rhea" id="RHEA:15913"/>
        <dbReference type="ChEBI" id="CHEBI:30616"/>
        <dbReference type="ChEBI" id="CHEBI:37575"/>
        <dbReference type="ChEBI" id="CHEBI:58937"/>
        <dbReference type="ChEBI" id="CHEBI:456216"/>
        <dbReference type="EC" id="2.7.4.16"/>
    </reaction>
</comment>
<dbReference type="PANTHER" id="PTHR30270:SF0">
    <property type="entry name" value="THIAMINE-MONOPHOSPHATE KINASE"/>
    <property type="match status" value="1"/>
</dbReference>
<keyword evidence="6" id="KW-1185">Reference proteome</keyword>
<dbReference type="NCBIfam" id="TIGR01379">
    <property type="entry name" value="thiL"/>
    <property type="match status" value="1"/>
</dbReference>
<keyword evidence="1" id="KW-0784">Thiamine biosynthesis</keyword>
<feature type="binding site" evidence="1">
    <location>
        <position position="74"/>
    </location>
    <ligand>
        <name>Mg(2+)</name>
        <dbReference type="ChEBI" id="CHEBI:18420"/>
        <label>1</label>
    </ligand>
</feature>
<dbReference type="Proteomes" id="UP001500751">
    <property type="component" value="Unassembled WGS sequence"/>
</dbReference>
<dbReference type="Gene3D" id="3.90.650.10">
    <property type="entry name" value="PurM-like C-terminal domain"/>
    <property type="match status" value="1"/>
</dbReference>
<evidence type="ECO:0000313" key="5">
    <source>
        <dbReference type="EMBL" id="GAA2056207.1"/>
    </source>
</evidence>
<reference evidence="6" key="1">
    <citation type="journal article" date="2019" name="Int. J. Syst. Evol. Microbiol.">
        <title>The Global Catalogue of Microorganisms (GCM) 10K type strain sequencing project: providing services to taxonomists for standard genome sequencing and annotation.</title>
        <authorList>
            <consortium name="The Broad Institute Genomics Platform"/>
            <consortium name="The Broad Institute Genome Sequencing Center for Infectious Disease"/>
            <person name="Wu L."/>
            <person name="Ma J."/>
        </authorList>
    </citation>
    <scope>NUCLEOTIDE SEQUENCE [LARGE SCALE GENOMIC DNA]</scope>
    <source>
        <strain evidence="6">JCM 16014</strain>
    </source>
</reference>
<feature type="domain" description="PurM-like C-terminal" evidence="4">
    <location>
        <begin position="180"/>
        <end position="283"/>
    </location>
</feature>
<dbReference type="NCBIfam" id="NF004351">
    <property type="entry name" value="PRK05731.1-4"/>
    <property type="match status" value="1"/>
</dbReference>
<feature type="binding site" evidence="1">
    <location>
        <position position="151"/>
    </location>
    <ligand>
        <name>Mg(2+)</name>
        <dbReference type="ChEBI" id="CHEBI:18420"/>
        <label>1</label>
    </ligand>
</feature>
<feature type="binding site" evidence="1">
    <location>
        <position position="337"/>
    </location>
    <ligand>
        <name>substrate</name>
    </ligand>
</feature>
<comment type="miscellaneous">
    <text evidence="1">Reaction mechanism of ThiL seems to utilize a direct, inline transfer of the gamma-phosphate of ATP to TMP rather than a phosphorylated enzyme intermediate.</text>
</comment>
<feature type="binding site" evidence="1">
    <location>
        <position position="103"/>
    </location>
    <ligand>
        <name>Mg(2+)</name>
        <dbReference type="ChEBI" id="CHEBI:18420"/>
        <label>3</label>
    </ligand>
</feature>
<accession>A0ABP5H062</accession>
<feature type="binding site" evidence="1">
    <location>
        <position position="250"/>
    </location>
    <ligand>
        <name>Mg(2+)</name>
        <dbReference type="ChEBI" id="CHEBI:18420"/>
        <label>5</label>
    </ligand>
</feature>
<feature type="binding site" evidence="1">
    <location>
        <position position="58"/>
    </location>
    <ligand>
        <name>Mg(2+)</name>
        <dbReference type="ChEBI" id="CHEBI:18420"/>
        <label>3</label>
    </ligand>
</feature>
<evidence type="ECO:0000259" key="4">
    <source>
        <dbReference type="Pfam" id="PF02769"/>
    </source>
</evidence>
<feature type="binding site" evidence="1">
    <location>
        <position position="72"/>
    </location>
    <ligand>
        <name>Mg(2+)</name>
        <dbReference type="ChEBI" id="CHEBI:18420"/>
        <label>4</label>
    </ligand>
</feature>
<feature type="binding site" evidence="1">
    <location>
        <position position="73"/>
    </location>
    <ligand>
        <name>Mg(2+)</name>
        <dbReference type="ChEBI" id="CHEBI:18420"/>
        <label>1</label>
    </ligand>
</feature>
<sequence length="344" mass="34946">MPAGRTVPVHPIELPPGHPRYGTGVETIDDVGEFGLIARVLARLPLTDPDTLVPSGDDAAVLAIPDGRLVTSTDLLLEGRHFRRDWSSARDVGHKAAAQNFSDIAAMGGVPTALLLALVLPGDLPVAWVEEFAEGVAAECAPLGAVVAGGDMVRGELITISVTVFGTLEGRPPVLRSGARPGDAVCVAGRLGWSAAGLELLAAGIGGGDEASVGGTMADFLLAHRRPRPPYAAGPEAARAGATAMLDVSDGLLADLEHIAAASEVAVDIESASVPTAEGLRLDQVLTGGEDHALVATFGPATPIPAGWRRIGVVGEIGAGAPGVTVDGKPWDGPGGFSHFGPRE</sequence>
<proteinExistence type="inferred from homology"/>